<dbReference type="RefSeq" id="WP_434533660.1">
    <property type="nucleotide sequence ID" value="NZ_BAABVV010000024.1"/>
</dbReference>
<sequence length="351" mass="38778">MLKKHKKLKIFSVIVALIGLAILVNLPILPNYIEGPGTAPDLKHVVSIPNHNDKYKGKFMFTTVSESQASVVTYLLAKFNPHEEIESIGDVTGNQDQQSYLNLQTVYMESAINSAVYNAFKAAHKSVSLSYRGIYVLDVDSKSNFYKHVNVGDLIVSLNHHEFKNSAEFRKYVQTKKIGDKMTLTVYRNGKEIQITKKLYKLAGTDKAGIGIILQDDNQVSTSLPINVNPGSVGGPSAGLMFTLQIYQQLTGKNIRKSQNIAGTGTIDDQGNVGEIGGIDKKIIAARDAGAKYFLAPYVKPTKDVLKYEDQHMTNYQMAVKTARKYAPNMKVIPVTSFKDALNKLAKIKGM</sequence>
<evidence type="ECO:0000313" key="4">
    <source>
        <dbReference type="Proteomes" id="UP001438112"/>
    </source>
</evidence>
<dbReference type="EMBL" id="BAABVV010000024">
    <property type="protein sequence ID" value="GAA6114006.1"/>
    <property type="molecule type" value="Genomic_DNA"/>
</dbReference>
<feature type="transmembrane region" description="Helical" evidence="1">
    <location>
        <begin position="12"/>
        <end position="33"/>
    </location>
</feature>
<dbReference type="Pfam" id="PF13180">
    <property type="entry name" value="PDZ_2"/>
    <property type="match status" value="1"/>
</dbReference>
<evidence type="ECO:0000313" key="3">
    <source>
        <dbReference type="EMBL" id="GAA6114006.1"/>
    </source>
</evidence>
<comment type="caution">
    <text evidence="3">The sequence shown here is derived from an EMBL/GenBank/DDBJ whole genome shotgun (WGS) entry which is preliminary data.</text>
</comment>
<dbReference type="InterPro" id="IPR008269">
    <property type="entry name" value="Lon_proteolytic"/>
</dbReference>
<organism evidence="3 4">
    <name type="scientific">Apilactobacillus apinorum</name>
    <dbReference type="NCBI Taxonomy" id="1218495"/>
    <lineage>
        <taxon>Bacteria</taxon>
        <taxon>Bacillati</taxon>
        <taxon>Bacillota</taxon>
        <taxon>Bacilli</taxon>
        <taxon>Lactobacillales</taxon>
        <taxon>Lactobacillaceae</taxon>
        <taxon>Apilactobacillus</taxon>
    </lineage>
</organism>
<evidence type="ECO:0000259" key="2">
    <source>
        <dbReference type="SMART" id="SM00228"/>
    </source>
</evidence>
<dbReference type="NCBIfam" id="NF041438">
    <property type="entry name" value="SepM_fam_S16"/>
    <property type="match status" value="1"/>
</dbReference>
<dbReference type="SMART" id="SM00228">
    <property type="entry name" value="PDZ"/>
    <property type="match status" value="1"/>
</dbReference>
<dbReference type="InterPro" id="IPR014721">
    <property type="entry name" value="Ribsml_uS5_D2-typ_fold_subgr"/>
</dbReference>
<dbReference type="SUPFAM" id="SSF54211">
    <property type="entry name" value="Ribosomal protein S5 domain 2-like"/>
    <property type="match status" value="1"/>
</dbReference>
<keyword evidence="1" id="KW-0812">Transmembrane</keyword>
<dbReference type="Pfam" id="PF05362">
    <property type="entry name" value="Lon_C"/>
    <property type="match status" value="1"/>
</dbReference>
<dbReference type="InterPro" id="IPR036034">
    <property type="entry name" value="PDZ_sf"/>
</dbReference>
<keyword evidence="1" id="KW-0472">Membrane</keyword>
<dbReference type="PANTHER" id="PTHR10046">
    <property type="entry name" value="ATP DEPENDENT LON PROTEASE FAMILY MEMBER"/>
    <property type="match status" value="1"/>
</dbReference>
<gene>
    <name evidence="3" type="ORF">AP20H10_03690</name>
</gene>
<dbReference type="InterPro" id="IPR001478">
    <property type="entry name" value="PDZ"/>
</dbReference>
<dbReference type="GO" id="GO:0006508">
    <property type="term" value="P:proteolysis"/>
    <property type="evidence" value="ECO:0007669"/>
    <property type="project" value="UniProtKB-KW"/>
</dbReference>
<dbReference type="Proteomes" id="UP001438112">
    <property type="component" value="Unassembled WGS sequence"/>
</dbReference>
<feature type="domain" description="PDZ" evidence="2">
    <location>
        <begin position="123"/>
        <end position="190"/>
    </location>
</feature>
<protein>
    <submittedName>
        <fullName evidence="3">SepM family pheromone-processing serine protease</fullName>
    </submittedName>
</protein>
<accession>A0ABP9ZGT6</accession>
<dbReference type="InterPro" id="IPR027065">
    <property type="entry name" value="Lon_Prtase"/>
</dbReference>
<name>A0ABP9ZGT6_9LACO</name>
<keyword evidence="1" id="KW-1133">Transmembrane helix</keyword>
<dbReference type="SUPFAM" id="SSF50156">
    <property type="entry name" value="PDZ domain-like"/>
    <property type="match status" value="1"/>
</dbReference>
<reference evidence="3 4" key="1">
    <citation type="submission" date="2024-03" db="EMBL/GenBank/DDBJ databases">
        <title>Inconsistent identification of Apilactobacillus kunkeei-related strains obtained by well-developed overall genome related indices.</title>
        <authorList>
            <person name="Maeno S."/>
            <person name="Endo A."/>
        </authorList>
    </citation>
    <scope>NUCLEOTIDE SEQUENCE [LARGE SCALE GENOMIC DNA]</scope>
    <source>
        <strain evidence="3 4">20H-10</strain>
    </source>
</reference>
<keyword evidence="3" id="KW-0645">Protease</keyword>
<keyword evidence="3" id="KW-0378">Hydrolase</keyword>
<dbReference type="GO" id="GO:0008233">
    <property type="term" value="F:peptidase activity"/>
    <property type="evidence" value="ECO:0007669"/>
    <property type="project" value="UniProtKB-KW"/>
</dbReference>
<dbReference type="InterPro" id="IPR020568">
    <property type="entry name" value="Ribosomal_Su5_D2-typ_SF"/>
</dbReference>
<evidence type="ECO:0000256" key="1">
    <source>
        <dbReference type="SAM" id="Phobius"/>
    </source>
</evidence>
<keyword evidence="4" id="KW-1185">Reference proteome</keyword>
<proteinExistence type="predicted"/>
<dbReference type="Gene3D" id="3.30.230.10">
    <property type="match status" value="1"/>
</dbReference>